<dbReference type="Pfam" id="PF00888">
    <property type="entry name" value="Cullin"/>
    <property type="match status" value="1"/>
</dbReference>
<dbReference type="InterPro" id="IPR036388">
    <property type="entry name" value="WH-like_DNA-bd_sf"/>
</dbReference>
<gene>
    <name evidence="9" type="ORF">GDO54_000879</name>
</gene>
<dbReference type="GO" id="GO:0006511">
    <property type="term" value="P:ubiquitin-dependent protein catabolic process"/>
    <property type="evidence" value="ECO:0007669"/>
    <property type="project" value="InterPro"/>
</dbReference>
<evidence type="ECO:0000256" key="4">
    <source>
        <dbReference type="ARBA" id="ARBA00022786"/>
    </source>
</evidence>
<dbReference type="InterPro" id="IPR016158">
    <property type="entry name" value="Cullin_homology"/>
</dbReference>
<evidence type="ECO:0000256" key="6">
    <source>
        <dbReference type="PROSITE-ProRule" id="PRU00330"/>
    </source>
</evidence>
<dbReference type="SUPFAM" id="SSF75632">
    <property type="entry name" value="Cullin homology domain"/>
    <property type="match status" value="1"/>
</dbReference>
<dbReference type="PROSITE" id="PS50069">
    <property type="entry name" value="CULLIN_2"/>
    <property type="match status" value="1"/>
</dbReference>
<evidence type="ECO:0000256" key="3">
    <source>
        <dbReference type="ARBA" id="ARBA00022499"/>
    </source>
</evidence>
<dbReference type="Gene3D" id="1.10.10.10">
    <property type="entry name" value="Winged helix-like DNA-binding domain superfamily/Winged helix DNA-binding domain"/>
    <property type="match status" value="1"/>
</dbReference>
<dbReference type="SUPFAM" id="SSF74788">
    <property type="entry name" value="Cullin repeat-like"/>
    <property type="match status" value="1"/>
</dbReference>
<dbReference type="Proteomes" id="UP001181693">
    <property type="component" value="Unassembled WGS sequence"/>
</dbReference>
<protein>
    <recommendedName>
        <fullName evidence="8">Cullin family profile domain-containing protein</fullName>
    </recommendedName>
</protein>
<accession>A0AAV3AP04</accession>
<dbReference type="AlphaFoldDB" id="A0AAV3AP04"/>
<organism evidence="9 10">
    <name type="scientific">Pyxicephalus adspersus</name>
    <name type="common">African bullfrog</name>
    <dbReference type="NCBI Taxonomy" id="30357"/>
    <lineage>
        <taxon>Eukaryota</taxon>
        <taxon>Metazoa</taxon>
        <taxon>Chordata</taxon>
        <taxon>Craniata</taxon>
        <taxon>Vertebrata</taxon>
        <taxon>Euteleostomi</taxon>
        <taxon>Amphibia</taxon>
        <taxon>Batrachia</taxon>
        <taxon>Anura</taxon>
        <taxon>Neobatrachia</taxon>
        <taxon>Ranoidea</taxon>
        <taxon>Pyxicephalidae</taxon>
        <taxon>Pyxicephalinae</taxon>
        <taxon>Pyxicephalus</taxon>
    </lineage>
</organism>
<dbReference type="SMART" id="SM00884">
    <property type="entry name" value="Cullin_Nedd8"/>
    <property type="match status" value="1"/>
</dbReference>
<keyword evidence="5" id="KW-0832">Ubl conjugation</keyword>
<evidence type="ECO:0000259" key="8">
    <source>
        <dbReference type="PROSITE" id="PS50069"/>
    </source>
</evidence>
<dbReference type="InterPro" id="IPR016159">
    <property type="entry name" value="Cullin_repeat-like_dom_sf"/>
</dbReference>
<keyword evidence="10" id="KW-1185">Reference proteome</keyword>
<dbReference type="InterPro" id="IPR016157">
    <property type="entry name" value="Cullin_CS"/>
</dbReference>
<dbReference type="GO" id="GO:0031625">
    <property type="term" value="F:ubiquitin protein ligase binding"/>
    <property type="evidence" value="ECO:0007669"/>
    <property type="project" value="InterPro"/>
</dbReference>
<keyword evidence="4" id="KW-0833">Ubl conjugation pathway</keyword>
<dbReference type="PROSITE" id="PS01256">
    <property type="entry name" value="CULLIN_1"/>
    <property type="match status" value="1"/>
</dbReference>
<dbReference type="InterPro" id="IPR019559">
    <property type="entry name" value="Cullin_neddylation_domain"/>
</dbReference>
<dbReference type="InterPro" id="IPR001373">
    <property type="entry name" value="Cullin_N"/>
</dbReference>
<dbReference type="SUPFAM" id="SSF46785">
    <property type="entry name" value="Winged helix' DNA-binding domain"/>
    <property type="match status" value="1"/>
</dbReference>
<sequence>MEPETQRKANFSALAHTNGLTKSSALASKPTASKKLIIKNFKEKPKLPDNYTQDTWQKLHEAVKAIESSTSIKYNLEELYQAVENLCSYKVSHTLYKQLRQVCEEHMKAQINQFREESLDSCLFLKKVNLCWKDHCRQMIMIRSIFLFLDRTYVLQNSLLPSIWDMGLELFRCHVISDKLVQTKTIDGILLLIEKERSGEAVDRSLLRSLLGMLSDLQMYKDSFEARFLEDTNSLYASEGQRLMQEREVPEYLHHVNRRLEEESDRVITYLDHGTHKPLIACVEKQLLGEHLAAILQKGLKNMLDENRISDMTLMYQLYSRVRGGQLILLQHWGEYIKNFGSSIVVNPEKDKEMVQELLDFKDKVDHIIDVCFQKNEKFVNVMKESFETFINRRANKPAELIGIWECLYLQKYKLSIVFNAYCLHIQSHSDPGSIELTVNILTMGYWPTYTPVDVHLPAEMVKLQEIFKTFYLGKHSGRRLQWQSTLGHAVLKAEFKDEKKELQVSLFQTLVLLMFNEGNEFSFEDIKMATGIEDSELRRTLQSLACGKARVLNKLPKSKDVEDGDKFSFNTDFKHKLYRIKINQIQMKETVEEQVNTTERVFQDRQYQIDAAIVRIMKMRKTLTHNLLVSELYNQLKFPVKPGDLKKRIESLIDRDYMERDKEDSKQYHYLA</sequence>
<dbReference type="Pfam" id="PF10557">
    <property type="entry name" value="Cullin_Nedd8"/>
    <property type="match status" value="1"/>
</dbReference>
<evidence type="ECO:0000313" key="9">
    <source>
        <dbReference type="EMBL" id="DBA33151.1"/>
    </source>
</evidence>
<dbReference type="InterPro" id="IPR059120">
    <property type="entry name" value="Cullin-like_AB"/>
</dbReference>
<evidence type="ECO:0000256" key="1">
    <source>
        <dbReference type="ARBA" id="ARBA00004906"/>
    </source>
</evidence>
<dbReference type="FunFam" id="3.30.230.130:FF:000001">
    <property type="entry name" value="Cullin 4A"/>
    <property type="match status" value="1"/>
</dbReference>
<name>A0AAV3AP04_PYXAD</name>
<reference evidence="9" key="1">
    <citation type="thesis" date="2020" institute="ProQuest LLC" country="789 East Eisenhower Parkway, Ann Arbor, MI, USA">
        <title>Comparative Genomics and Chromosome Evolution.</title>
        <authorList>
            <person name="Mudd A.B."/>
        </authorList>
    </citation>
    <scope>NUCLEOTIDE SEQUENCE</scope>
    <source>
        <strain evidence="9">1538</strain>
        <tissue evidence="9">Blood</tissue>
    </source>
</reference>
<dbReference type="Gene3D" id="1.20.1310.10">
    <property type="entry name" value="Cullin Repeats"/>
    <property type="match status" value="3"/>
</dbReference>
<evidence type="ECO:0000256" key="5">
    <source>
        <dbReference type="ARBA" id="ARBA00022843"/>
    </source>
</evidence>
<dbReference type="GO" id="GO:0031461">
    <property type="term" value="C:cullin-RING ubiquitin ligase complex"/>
    <property type="evidence" value="ECO:0007669"/>
    <property type="project" value="InterPro"/>
</dbReference>
<dbReference type="Gene3D" id="3.30.230.130">
    <property type="entry name" value="Cullin, Chain C, Domain 2"/>
    <property type="match status" value="1"/>
</dbReference>
<dbReference type="SMART" id="SM00182">
    <property type="entry name" value="CULLIN"/>
    <property type="match status" value="1"/>
</dbReference>
<comment type="caution">
    <text evidence="9">The sequence shown here is derived from an EMBL/GenBank/DDBJ whole genome shotgun (WGS) entry which is preliminary data.</text>
</comment>
<keyword evidence="3" id="KW-1017">Isopeptide bond</keyword>
<proteinExistence type="inferred from homology"/>
<comment type="pathway">
    <text evidence="1">Protein modification; protein ubiquitination.</text>
</comment>
<comment type="similarity">
    <text evidence="2 6 7">Belongs to the cullin family.</text>
</comment>
<feature type="domain" description="Cullin family profile" evidence="8">
    <location>
        <begin position="283"/>
        <end position="546"/>
    </location>
</feature>
<evidence type="ECO:0000256" key="2">
    <source>
        <dbReference type="ARBA" id="ARBA00006019"/>
    </source>
</evidence>
<dbReference type="Pfam" id="PF26557">
    <property type="entry name" value="Cullin_AB"/>
    <property type="match status" value="1"/>
</dbReference>
<dbReference type="EMBL" id="DYDO01000001">
    <property type="protein sequence ID" value="DBA33151.1"/>
    <property type="molecule type" value="Genomic_DNA"/>
</dbReference>
<dbReference type="InterPro" id="IPR045093">
    <property type="entry name" value="Cullin"/>
</dbReference>
<dbReference type="InterPro" id="IPR036317">
    <property type="entry name" value="Cullin_homology_sf"/>
</dbReference>
<dbReference type="PANTHER" id="PTHR11932">
    <property type="entry name" value="CULLIN"/>
    <property type="match status" value="1"/>
</dbReference>
<dbReference type="FunFam" id="1.20.1310.10:FF:000004">
    <property type="entry name" value="Cullin 4B"/>
    <property type="match status" value="1"/>
</dbReference>
<evidence type="ECO:0000256" key="7">
    <source>
        <dbReference type="RuleBase" id="RU003829"/>
    </source>
</evidence>
<dbReference type="FunFam" id="1.20.1310.10:FF:000010">
    <property type="entry name" value="Cullin 4B"/>
    <property type="match status" value="1"/>
</dbReference>
<dbReference type="FunFam" id="1.20.1310.10:FF:000008">
    <property type="entry name" value="Cullin 4B"/>
    <property type="match status" value="1"/>
</dbReference>
<evidence type="ECO:0000313" key="10">
    <source>
        <dbReference type="Proteomes" id="UP001181693"/>
    </source>
</evidence>
<dbReference type="FunFam" id="1.10.10.10:FF:000050">
    <property type="entry name" value="Cullin 4B"/>
    <property type="match status" value="1"/>
</dbReference>
<dbReference type="InterPro" id="IPR036390">
    <property type="entry name" value="WH_DNA-bd_sf"/>
</dbReference>